<proteinExistence type="predicted"/>
<sequence length="65" mass="7543">METGKVKFYNREKRYGFITGDNGTDYFFHESMLVDGQQVRDEDKVEFNATDGDRGKQATDISRID</sequence>
<evidence type="ECO:0000259" key="4">
    <source>
        <dbReference type="PROSITE" id="PS51857"/>
    </source>
</evidence>
<evidence type="ECO:0000256" key="3">
    <source>
        <dbReference type="SAM" id="MobiDB-lite"/>
    </source>
</evidence>
<comment type="subcellular location">
    <subcellularLocation>
        <location evidence="1">Cytoplasm</location>
    </subcellularLocation>
</comment>
<protein>
    <recommendedName>
        <fullName evidence="4">CSD domain-containing protein</fullName>
    </recommendedName>
</protein>
<dbReference type="InterPro" id="IPR002059">
    <property type="entry name" value="CSP_DNA-bd"/>
</dbReference>
<evidence type="ECO:0000256" key="1">
    <source>
        <dbReference type="ARBA" id="ARBA00004496"/>
    </source>
</evidence>
<reference evidence="5" key="1">
    <citation type="submission" date="2018-05" db="EMBL/GenBank/DDBJ databases">
        <authorList>
            <person name="Lanie J.A."/>
            <person name="Ng W.-L."/>
            <person name="Kazmierczak K.M."/>
            <person name="Andrzejewski T.M."/>
            <person name="Davidsen T.M."/>
            <person name="Wayne K.J."/>
            <person name="Tettelin H."/>
            <person name="Glass J.I."/>
            <person name="Rusch D."/>
            <person name="Podicherti R."/>
            <person name="Tsui H.-C.T."/>
            <person name="Winkler M.E."/>
        </authorList>
    </citation>
    <scope>NUCLEOTIDE SEQUENCE</scope>
</reference>
<evidence type="ECO:0000256" key="2">
    <source>
        <dbReference type="ARBA" id="ARBA00022490"/>
    </source>
</evidence>
<dbReference type="InterPro" id="IPR011129">
    <property type="entry name" value="CSD"/>
</dbReference>
<gene>
    <name evidence="5" type="ORF">METZ01_LOCUS51813</name>
</gene>
<dbReference type="PRINTS" id="PR00050">
    <property type="entry name" value="COLDSHOCK"/>
</dbReference>
<dbReference type="PROSITE" id="PS51857">
    <property type="entry name" value="CSD_2"/>
    <property type="match status" value="1"/>
</dbReference>
<dbReference type="InterPro" id="IPR012340">
    <property type="entry name" value="NA-bd_OB-fold"/>
</dbReference>
<name>A0A381S651_9ZZZZ</name>
<dbReference type="Pfam" id="PF00313">
    <property type="entry name" value="CSD"/>
    <property type="match status" value="1"/>
</dbReference>
<evidence type="ECO:0000313" key="5">
    <source>
        <dbReference type="EMBL" id="SUZ98959.1"/>
    </source>
</evidence>
<dbReference type="Gene3D" id="2.40.50.140">
    <property type="entry name" value="Nucleic acid-binding proteins"/>
    <property type="match status" value="1"/>
</dbReference>
<keyword evidence="2" id="KW-0963">Cytoplasm</keyword>
<dbReference type="EMBL" id="UINC01002654">
    <property type="protein sequence ID" value="SUZ98959.1"/>
    <property type="molecule type" value="Genomic_DNA"/>
</dbReference>
<dbReference type="InterPro" id="IPR012156">
    <property type="entry name" value="Cold_shock_CspA"/>
</dbReference>
<feature type="region of interest" description="Disordered" evidence="3">
    <location>
        <begin position="46"/>
        <end position="65"/>
    </location>
</feature>
<organism evidence="5">
    <name type="scientific">marine metagenome</name>
    <dbReference type="NCBI Taxonomy" id="408172"/>
    <lineage>
        <taxon>unclassified sequences</taxon>
        <taxon>metagenomes</taxon>
        <taxon>ecological metagenomes</taxon>
    </lineage>
</organism>
<dbReference type="PIRSF" id="PIRSF002599">
    <property type="entry name" value="Cold_shock_A"/>
    <property type="match status" value="1"/>
</dbReference>
<dbReference type="GO" id="GO:0005737">
    <property type="term" value="C:cytoplasm"/>
    <property type="evidence" value="ECO:0007669"/>
    <property type="project" value="UniProtKB-SubCell"/>
</dbReference>
<dbReference type="AlphaFoldDB" id="A0A381S651"/>
<dbReference type="SUPFAM" id="SSF50249">
    <property type="entry name" value="Nucleic acid-binding proteins"/>
    <property type="match status" value="1"/>
</dbReference>
<dbReference type="SMART" id="SM00357">
    <property type="entry name" value="CSP"/>
    <property type="match status" value="1"/>
</dbReference>
<accession>A0A381S651</accession>
<dbReference type="GO" id="GO:0003676">
    <property type="term" value="F:nucleic acid binding"/>
    <property type="evidence" value="ECO:0007669"/>
    <property type="project" value="InterPro"/>
</dbReference>
<feature type="domain" description="CSD" evidence="4">
    <location>
        <begin position="1"/>
        <end position="63"/>
    </location>
</feature>